<feature type="compositionally biased region" description="Basic and acidic residues" evidence="1">
    <location>
        <begin position="30"/>
        <end position="47"/>
    </location>
</feature>
<evidence type="ECO:0000256" key="1">
    <source>
        <dbReference type="SAM" id="MobiDB-lite"/>
    </source>
</evidence>
<feature type="signal peptide" evidence="2">
    <location>
        <begin position="1"/>
        <end position="25"/>
    </location>
</feature>
<dbReference type="OrthoDB" id="340399at2"/>
<sequence>MINFRTRTLVLVLSCLCWIATSISGVSPEPPKDTKNQETSPKKEKPSKTQGCCRIKYEGGGFDYFPTTEEECVAKPGFQSFEKNSALCFQSLWD</sequence>
<organism evidence="3 4">
    <name type="scientific">Leptospira neocaledonica</name>
    <dbReference type="NCBI Taxonomy" id="2023192"/>
    <lineage>
        <taxon>Bacteria</taxon>
        <taxon>Pseudomonadati</taxon>
        <taxon>Spirochaetota</taxon>
        <taxon>Spirochaetia</taxon>
        <taxon>Leptospirales</taxon>
        <taxon>Leptospiraceae</taxon>
        <taxon>Leptospira</taxon>
    </lineage>
</organism>
<evidence type="ECO:0000313" key="3">
    <source>
        <dbReference type="EMBL" id="PJZ75497.1"/>
    </source>
</evidence>
<feature type="chain" id="PRO_5014780341" evidence="2">
    <location>
        <begin position="26"/>
        <end position="94"/>
    </location>
</feature>
<proteinExistence type="predicted"/>
<gene>
    <name evidence="3" type="ORF">CH365_18420</name>
</gene>
<feature type="region of interest" description="Disordered" evidence="1">
    <location>
        <begin position="23"/>
        <end position="50"/>
    </location>
</feature>
<dbReference type="AlphaFoldDB" id="A0A2M9ZTS0"/>
<keyword evidence="4" id="KW-1185">Reference proteome</keyword>
<protein>
    <submittedName>
        <fullName evidence="3">Uncharacterized protein</fullName>
    </submittedName>
</protein>
<dbReference type="NCBIfam" id="NF047538">
    <property type="entry name" value="LIC_11321_fam"/>
    <property type="match status" value="1"/>
</dbReference>
<dbReference type="RefSeq" id="WP_100770008.1">
    <property type="nucleotide sequence ID" value="NZ_NPEA01000012.1"/>
</dbReference>
<accession>A0A2M9ZTS0</accession>
<comment type="caution">
    <text evidence="3">The sequence shown here is derived from an EMBL/GenBank/DDBJ whole genome shotgun (WGS) entry which is preliminary data.</text>
</comment>
<keyword evidence="2" id="KW-0732">Signal</keyword>
<evidence type="ECO:0000313" key="4">
    <source>
        <dbReference type="Proteomes" id="UP000231843"/>
    </source>
</evidence>
<name>A0A2M9ZTS0_9LEPT</name>
<evidence type="ECO:0000256" key="2">
    <source>
        <dbReference type="SAM" id="SignalP"/>
    </source>
</evidence>
<reference evidence="3 4" key="1">
    <citation type="submission" date="2017-07" db="EMBL/GenBank/DDBJ databases">
        <title>Leptospira spp. isolated from tropical soils.</title>
        <authorList>
            <person name="Thibeaux R."/>
            <person name="Iraola G."/>
            <person name="Ferres I."/>
            <person name="Bierque E."/>
            <person name="Girault D."/>
            <person name="Soupe-Gilbert M.-E."/>
            <person name="Picardeau M."/>
            <person name="Goarant C."/>
        </authorList>
    </citation>
    <scope>NUCLEOTIDE SEQUENCE [LARGE SCALE GENOMIC DNA]</scope>
    <source>
        <strain evidence="3 4">ES4-C-A1</strain>
    </source>
</reference>
<dbReference type="Proteomes" id="UP000231843">
    <property type="component" value="Unassembled WGS sequence"/>
</dbReference>
<dbReference type="EMBL" id="NPEA01000012">
    <property type="protein sequence ID" value="PJZ75497.1"/>
    <property type="molecule type" value="Genomic_DNA"/>
</dbReference>